<reference evidence="2" key="1">
    <citation type="journal article" date="2021" name="Sci. Adv.">
        <title>The American lobster genome reveals insights on longevity, neural, and immune adaptations.</title>
        <authorList>
            <person name="Polinski J.M."/>
            <person name="Zimin A.V."/>
            <person name="Clark K.F."/>
            <person name="Kohn A.B."/>
            <person name="Sadowski N."/>
            <person name="Timp W."/>
            <person name="Ptitsyn A."/>
            <person name="Khanna P."/>
            <person name="Romanova D.Y."/>
            <person name="Williams P."/>
            <person name="Greenwood S.J."/>
            <person name="Moroz L.L."/>
            <person name="Walt D.R."/>
            <person name="Bodnar A.G."/>
        </authorList>
    </citation>
    <scope>NUCLEOTIDE SEQUENCE</scope>
    <source>
        <strain evidence="2">GMGI-L3</strain>
    </source>
</reference>
<sequence length="1055" mass="116280">MGLTESNQSKGASGWGPSKSRSTPHFPDGRSYQNRPRQAATLPARPTPDSGHPPPYNLPRTPVHDPGALGHDPRPPEVVLHRRDGPSLADRSPGHRSMPPRRSASADSVKRRSDPLLDSVTIKQIPQVKALHRDNPSMFSSRPAISPPSSPRPNSRPRPTAIYVADDQVAHLVRHREGRPRERGHHSRVPHSGTRGLSGEEGRERTRSSCERRQRGIHVSTLTLTPQCLKESGSRADDQPRPTPRHQRRKKDNNKPRTRVEYSASEGLQGDPYVSLHYGGTLDDGQKKQLQQVTAWRTGHEEEKVSRSNSQLSQVVIRMNQVSATTLDNYDAVNANVESVQMRRNVWFHANRTADTSSERPPRNTTKPFNSPALSDHSLGGNMGETDMIRWPDVTSKVSSLYMRPEMHIAAVSCIREGREIVYGSDSPTSGHGTNSYRTSSPGYSGLARHDPSGREHEYVRTRESEKQRGGSSEQGAARQFSIYDDRRNYSKAPGRRKKKSVMVPMNTEKRGERRLASLPTTNLTQLELTSRIKGEPTSESVMLRHSRSDDEIKKQTENILCSPSNAQNNYYSPPNNLREKNAVFPPINTQVENFTSTSNKSQSADNIDTSPDMAEDLSSPDSAAQRPDNIDKSPNKALAELKFGLNNHVEDYTIIEGNGVVSHYYGCGDSDQEPDDSPSSARLGYEPLSAGSSRPASVMEESVCEDTRDSVAASCDSADKDYGADSHWCKVNSLTCTCSEPEEDAGCSPSRVKQVLDDTPPTYSQDSGQYLLKDQCSLPGDILPQKHQSEYVDQPESRAYAEALRVLEEKRWADTLSGYPSALSHSHQCLNKWTSLPRHLQPTSPNAAHSVTPANKMKGFRNRFRSLDVGNFSVLRLPLGNQPRLVDVLRGAVPRVETTLDPPQETALGEEEHNDHTGKVTMQPSGEDPGSNEAVTLVSYSQCCPSPPAPGKDEHSNGCGALEGTECDAPGGDGVISPESDGSDVVTEGEPLLFLDDSEMATIRKSEATVGRHARKRSWSRPSVHTIDWDTDQPPTPPGKAQYISCLRPHTQLL</sequence>
<feature type="region of interest" description="Disordered" evidence="1">
    <location>
        <begin position="901"/>
        <end position="932"/>
    </location>
</feature>
<feature type="compositionally biased region" description="Polar residues" evidence="1">
    <location>
        <begin position="363"/>
        <end position="373"/>
    </location>
</feature>
<feature type="compositionally biased region" description="Basic residues" evidence="1">
    <location>
        <begin position="172"/>
        <end position="189"/>
    </location>
</feature>
<comment type="caution">
    <text evidence="2">The sequence shown here is derived from an EMBL/GenBank/DDBJ whole genome shotgun (WGS) entry which is preliminary data.</text>
</comment>
<dbReference type="AlphaFoldDB" id="A0A8J5K213"/>
<feature type="compositionally biased region" description="Basic and acidic residues" evidence="1">
    <location>
        <begin position="71"/>
        <end position="85"/>
    </location>
</feature>
<feature type="region of interest" description="Disordered" evidence="1">
    <location>
        <begin position="1009"/>
        <end position="1043"/>
    </location>
</feature>
<gene>
    <name evidence="2" type="ORF">Hamer_G002770</name>
</gene>
<feature type="region of interest" description="Disordered" evidence="1">
    <location>
        <begin position="594"/>
        <end position="633"/>
    </location>
</feature>
<feature type="compositionally biased region" description="Polar residues" evidence="1">
    <location>
        <begin position="1"/>
        <end position="11"/>
    </location>
</feature>
<dbReference type="Proteomes" id="UP000747542">
    <property type="component" value="Unassembled WGS sequence"/>
</dbReference>
<proteinExistence type="predicted"/>
<feature type="compositionally biased region" description="Polar residues" evidence="1">
    <location>
        <begin position="594"/>
        <end position="610"/>
    </location>
</feature>
<feature type="region of interest" description="Disordered" evidence="1">
    <location>
        <begin position="425"/>
        <end position="503"/>
    </location>
</feature>
<feature type="region of interest" description="Disordered" evidence="1">
    <location>
        <begin position="353"/>
        <end position="378"/>
    </location>
</feature>
<evidence type="ECO:0000313" key="3">
    <source>
        <dbReference type="Proteomes" id="UP000747542"/>
    </source>
</evidence>
<accession>A0A8J5K213</accession>
<feature type="compositionally biased region" description="Polar residues" evidence="1">
    <location>
        <begin position="426"/>
        <end position="443"/>
    </location>
</feature>
<evidence type="ECO:0000313" key="2">
    <source>
        <dbReference type="EMBL" id="KAG7163569.1"/>
    </source>
</evidence>
<feature type="compositionally biased region" description="Basic residues" evidence="1">
    <location>
        <begin position="243"/>
        <end position="252"/>
    </location>
</feature>
<name>A0A8J5K213_HOMAM</name>
<feature type="compositionally biased region" description="Basic and acidic residues" evidence="1">
    <location>
        <begin position="198"/>
        <end position="214"/>
    </location>
</feature>
<organism evidence="2 3">
    <name type="scientific">Homarus americanus</name>
    <name type="common">American lobster</name>
    <dbReference type="NCBI Taxonomy" id="6706"/>
    <lineage>
        <taxon>Eukaryota</taxon>
        <taxon>Metazoa</taxon>
        <taxon>Ecdysozoa</taxon>
        <taxon>Arthropoda</taxon>
        <taxon>Crustacea</taxon>
        <taxon>Multicrustacea</taxon>
        <taxon>Malacostraca</taxon>
        <taxon>Eumalacostraca</taxon>
        <taxon>Eucarida</taxon>
        <taxon>Decapoda</taxon>
        <taxon>Pleocyemata</taxon>
        <taxon>Astacidea</taxon>
        <taxon>Nephropoidea</taxon>
        <taxon>Nephropidae</taxon>
        <taxon>Homarus</taxon>
    </lineage>
</organism>
<feature type="region of interest" description="Disordered" evidence="1">
    <location>
        <begin position="667"/>
        <end position="698"/>
    </location>
</feature>
<feature type="compositionally biased region" description="Pro residues" evidence="1">
    <location>
        <begin position="145"/>
        <end position="156"/>
    </location>
</feature>
<evidence type="ECO:0000256" key="1">
    <source>
        <dbReference type="SAM" id="MobiDB-lite"/>
    </source>
</evidence>
<protein>
    <submittedName>
        <fullName evidence="2">Uncharacterized protein</fullName>
    </submittedName>
</protein>
<feature type="region of interest" description="Disordered" evidence="1">
    <location>
        <begin position="1"/>
        <end position="266"/>
    </location>
</feature>
<feature type="compositionally biased region" description="Basic and acidic residues" evidence="1">
    <location>
        <begin position="448"/>
        <end position="469"/>
    </location>
</feature>
<dbReference type="EMBL" id="JAHLQT010026447">
    <property type="protein sequence ID" value="KAG7163569.1"/>
    <property type="molecule type" value="Genomic_DNA"/>
</dbReference>
<keyword evidence="3" id="KW-1185">Reference proteome</keyword>